<organism evidence="12">
    <name type="scientific">Noctiluca scintillans</name>
    <name type="common">Sea sparkle</name>
    <name type="synonym">Red tide dinoflagellate</name>
    <dbReference type="NCBI Taxonomy" id="2966"/>
    <lineage>
        <taxon>Eukaryota</taxon>
        <taxon>Sar</taxon>
        <taxon>Alveolata</taxon>
        <taxon>Dinophyceae</taxon>
        <taxon>Noctilucales</taxon>
        <taxon>Noctilucaceae</taxon>
        <taxon>Noctiluca</taxon>
    </lineage>
</organism>
<feature type="compositionally biased region" description="Basic and acidic residues" evidence="10">
    <location>
        <begin position="631"/>
        <end position="648"/>
    </location>
</feature>
<evidence type="ECO:0000256" key="5">
    <source>
        <dbReference type="ARBA" id="ARBA00022777"/>
    </source>
</evidence>
<keyword evidence="6 9" id="KW-0067">ATP-binding</keyword>
<name>A0A7S1FB81_NOCSC</name>
<keyword evidence="2" id="KW-0723">Serine/threonine-protein kinase</keyword>
<dbReference type="PANTHER" id="PTHR44899">
    <property type="entry name" value="CAMK FAMILY PROTEIN KINASE"/>
    <property type="match status" value="1"/>
</dbReference>
<comment type="catalytic activity">
    <reaction evidence="8">
        <text>L-seryl-[protein] + ATP = O-phospho-L-seryl-[protein] + ADP + H(+)</text>
        <dbReference type="Rhea" id="RHEA:17989"/>
        <dbReference type="Rhea" id="RHEA-COMP:9863"/>
        <dbReference type="Rhea" id="RHEA-COMP:11604"/>
        <dbReference type="ChEBI" id="CHEBI:15378"/>
        <dbReference type="ChEBI" id="CHEBI:29999"/>
        <dbReference type="ChEBI" id="CHEBI:30616"/>
        <dbReference type="ChEBI" id="CHEBI:83421"/>
        <dbReference type="ChEBI" id="CHEBI:456216"/>
        <dbReference type="EC" id="2.7.11.1"/>
    </reaction>
</comment>
<feature type="region of interest" description="Disordered" evidence="10">
    <location>
        <begin position="586"/>
        <end position="768"/>
    </location>
</feature>
<dbReference type="PROSITE" id="PS00108">
    <property type="entry name" value="PROTEIN_KINASE_ST"/>
    <property type="match status" value="1"/>
</dbReference>
<dbReference type="PROSITE" id="PS00107">
    <property type="entry name" value="PROTEIN_KINASE_ATP"/>
    <property type="match status" value="1"/>
</dbReference>
<reference evidence="12" key="1">
    <citation type="submission" date="2021-01" db="EMBL/GenBank/DDBJ databases">
        <authorList>
            <person name="Corre E."/>
            <person name="Pelletier E."/>
            <person name="Niang G."/>
            <person name="Scheremetjew M."/>
            <person name="Finn R."/>
            <person name="Kale V."/>
            <person name="Holt S."/>
            <person name="Cochrane G."/>
            <person name="Meng A."/>
            <person name="Brown T."/>
            <person name="Cohen L."/>
        </authorList>
    </citation>
    <scope>NUCLEOTIDE SEQUENCE</scope>
</reference>
<keyword evidence="3" id="KW-0808">Transferase</keyword>
<dbReference type="InterPro" id="IPR011009">
    <property type="entry name" value="Kinase-like_dom_sf"/>
</dbReference>
<dbReference type="Gene3D" id="1.10.510.10">
    <property type="entry name" value="Transferase(Phosphotransferase) domain 1"/>
    <property type="match status" value="2"/>
</dbReference>
<protein>
    <recommendedName>
        <fullName evidence="1">non-specific serine/threonine protein kinase</fullName>
        <ecNumber evidence="1">2.7.11.1</ecNumber>
    </recommendedName>
</protein>
<dbReference type="InterPro" id="IPR051131">
    <property type="entry name" value="NEK_Ser/Thr_kinase_NIMA"/>
</dbReference>
<sequence>MSHLDAYDSLECVSRDGPHSQVFKAHHLETGTEVAIKVIRIFDMHPTLRKECEVEVSLLQSLDHPNLIKYYEHFNHDNDLYIVMELASGGHMAQKIDNTKKANQCIEESLLWRWAYDVASGLAYMHARRVLHRDVKPSHIFLGENGQAKLGDFGLSKIMAANVQIAFSCVGTPFYMSPEIVKSEGYSFGSDIWSLGCSIYELATCYPPFYRNNMDFFALGDAICTARYPPLSPDTWSKDFIAFIRDTLTVDPANRPTAQHLLDLAACKLVGRIQDFKILGTIGRGKFSEVHRVLWTASSDREVALKRVQIFEMDSEARKECITEVNLLKSLNHSTIIRYLDSFSEDAELVIVLELAAHGDLANFCRSLKQDGRTLTENHLWAVFVQVSDALHYMHKSRIMHRDIKPANIFLCSRGVVKLGDLGLGRYFSSMTYQAHSVVGTPFYMSPEVITNSCGYSFKSDIWSLGCVLYELTAGDSPFASSRLDFYALGNRIRKGEYAALPEGTSMRICGLCREMLQVQPELRPFAQDVFENAKECFSLCMQHGSQDVGRIESGEGSRVSRELTRAAAVSRELFEAPQVSKDIAVDGVRSRATPPPKSAPLARSGGESVACSASAAGRRKSGAAVLGTQSHREDATTERRARTERRSHAGSLSARGSSRDRQTRAVAHPEGDSSRRVASPGQSNHLRFAGGSVTESRKQAGLPPLRPPFPPREAFGEGAPKSARPHMVKHSSDTNLGSKTPRSRGISPRRVASPSRRARTRSIQENG</sequence>
<dbReference type="SMART" id="SM00220">
    <property type="entry name" value="S_TKc"/>
    <property type="match status" value="2"/>
</dbReference>
<dbReference type="EMBL" id="HBFQ01041195">
    <property type="protein sequence ID" value="CAD8854852.1"/>
    <property type="molecule type" value="Transcribed_RNA"/>
</dbReference>
<feature type="domain" description="Protein kinase" evidence="11">
    <location>
        <begin position="8"/>
        <end position="270"/>
    </location>
</feature>
<evidence type="ECO:0000256" key="9">
    <source>
        <dbReference type="PROSITE-ProRule" id="PRU10141"/>
    </source>
</evidence>
<dbReference type="InterPro" id="IPR000719">
    <property type="entry name" value="Prot_kinase_dom"/>
</dbReference>
<proteinExistence type="predicted"/>
<dbReference type="InterPro" id="IPR017441">
    <property type="entry name" value="Protein_kinase_ATP_BS"/>
</dbReference>
<dbReference type="InterPro" id="IPR008271">
    <property type="entry name" value="Ser/Thr_kinase_AS"/>
</dbReference>
<evidence type="ECO:0000256" key="2">
    <source>
        <dbReference type="ARBA" id="ARBA00022527"/>
    </source>
</evidence>
<dbReference type="PANTHER" id="PTHR44899:SF3">
    <property type="entry name" value="SERINE_THREONINE-PROTEIN KINASE NEK1"/>
    <property type="match status" value="1"/>
</dbReference>
<dbReference type="EC" id="2.7.11.1" evidence="1"/>
<evidence type="ECO:0000256" key="3">
    <source>
        <dbReference type="ARBA" id="ARBA00022679"/>
    </source>
</evidence>
<evidence type="ECO:0000256" key="7">
    <source>
        <dbReference type="ARBA" id="ARBA00047899"/>
    </source>
</evidence>
<dbReference type="GO" id="GO:0004674">
    <property type="term" value="F:protein serine/threonine kinase activity"/>
    <property type="evidence" value="ECO:0007669"/>
    <property type="project" value="UniProtKB-KW"/>
</dbReference>
<feature type="compositionally biased region" description="Basic and acidic residues" evidence="10">
    <location>
        <begin position="658"/>
        <end position="676"/>
    </location>
</feature>
<evidence type="ECO:0000256" key="10">
    <source>
        <dbReference type="SAM" id="MobiDB-lite"/>
    </source>
</evidence>
<evidence type="ECO:0000256" key="8">
    <source>
        <dbReference type="ARBA" id="ARBA00048679"/>
    </source>
</evidence>
<feature type="binding site" evidence="9">
    <location>
        <position position="306"/>
    </location>
    <ligand>
        <name>ATP</name>
        <dbReference type="ChEBI" id="CHEBI:30616"/>
    </ligand>
</feature>
<gene>
    <name evidence="12" type="ORF">NSCI0253_LOCUS29204</name>
</gene>
<comment type="catalytic activity">
    <reaction evidence="7">
        <text>L-threonyl-[protein] + ATP = O-phospho-L-threonyl-[protein] + ADP + H(+)</text>
        <dbReference type="Rhea" id="RHEA:46608"/>
        <dbReference type="Rhea" id="RHEA-COMP:11060"/>
        <dbReference type="Rhea" id="RHEA-COMP:11605"/>
        <dbReference type="ChEBI" id="CHEBI:15378"/>
        <dbReference type="ChEBI" id="CHEBI:30013"/>
        <dbReference type="ChEBI" id="CHEBI:30616"/>
        <dbReference type="ChEBI" id="CHEBI:61977"/>
        <dbReference type="ChEBI" id="CHEBI:456216"/>
        <dbReference type="EC" id="2.7.11.1"/>
    </reaction>
</comment>
<evidence type="ECO:0000313" key="12">
    <source>
        <dbReference type="EMBL" id="CAD8854852.1"/>
    </source>
</evidence>
<evidence type="ECO:0000256" key="4">
    <source>
        <dbReference type="ARBA" id="ARBA00022741"/>
    </source>
</evidence>
<feature type="domain" description="Protein kinase" evidence="11">
    <location>
        <begin position="276"/>
        <end position="538"/>
    </location>
</feature>
<dbReference type="PROSITE" id="PS50011">
    <property type="entry name" value="PROTEIN_KINASE_DOM"/>
    <property type="match status" value="2"/>
</dbReference>
<evidence type="ECO:0000256" key="1">
    <source>
        <dbReference type="ARBA" id="ARBA00012513"/>
    </source>
</evidence>
<dbReference type="SUPFAM" id="SSF56112">
    <property type="entry name" value="Protein kinase-like (PK-like)"/>
    <property type="match status" value="2"/>
</dbReference>
<accession>A0A7S1FB81</accession>
<evidence type="ECO:0000256" key="6">
    <source>
        <dbReference type="ARBA" id="ARBA00022840"/>
    </source>
</evidence>
<dbReference type="GO" id="GO:0005524">
    <property type="term" value="F:ATP binding"/>
    <property type="evidence" value="ECO:0007669"/>
    <property type="project" value="UniProtKB-UniRule"/>
</dbReference>
<dbReference type="Pfam" id="PF00069">
    <property type="entry name" value="Pkinase"/>
    <property type="match status" value="2"/>
</dbReference>
<keyword evidence="5" id="KW-0418">Kinase</keyword>
<evidence type="ECO:0000259" key="11">
    <source>
        <dbReference type="PROSITE" id="PS50011"/>
    </source>
</evidence>
<dbReference type="AlphaFoldDB" id="A0A7S1FB81"/>
<keyword evidence="4 9" id="KW-0547">Nucleotide-binding</keyword>